<gene>
    <name evidence="15" type="ORF">G9H71_17605</name>
</gene>
<dbReference type="PANTHER" id="PTHR45436">
    <property type="entry name" value="SENSOR HISTIDINE KINASE YKOH"/>
    <property type="match status" value="1"/>
</dbReference>
<comment type="subcellular location">
    <subcellularLocation>
        <location evidence="2">Cell membrane</location>
    </subcellularLocation>
</comment>
<dbReference type="PANTHER" id="PTHR45436:SF5">
    <property type="entry name" value="SENSOR HISTIDINE KINASE TRCS"/>
    <property type="match status" value="1"/>
</dbReference>
<keyword evidence="9" id="KW-0902">Two-component regulatory system</keyword>
<dbReference type="GO" id="GO:0016301">
    <property type="term" value="F:kinase activity"/>
    <property type="evidence" value="ECO:0007669"/>
    <property type="project" value="UniProtKB-KW"/>
</dbReference>
<feature type="transmembrane region" description="Helical" evidence="12">
    <location>
        <begin position="20"/>
        <end position="43"/>
    </location>
</feature>
<dbReference type="SMART" id="SM00387">
    <property type="entry name" value="HATPase_c"/>
    <property type="match status" value="1"/>
</dbReference>
<keyword evidence="4" id="KW-0597">Phosphoprotein</keyword>
<dbReference type="InterPro" id="IPR004358">
    <property type="entry name" value="Sig_transdc_His_kin-like_C"/>
</dbReference>
<keyword evidence="6 12" id="KW-0812">Transmembrane</keyword>
<dbReference type="InterPro" id="IPR003661">
    <property type="entry name" value="HisK_dim/P_dom"/>
</dbReference>
<dbReference type="PROSITE" id="PS50885">
    <property type="entry name" value="HAMP"/>
    <property type="match status" value="1"/>
</dbReference>
<organism evidence="15 16">
    <name type="scientific">Motilibacter deserti</name>
    <dbReference type="NCBI Taxonomy" id="2714956"/>
    <lineage>
        <taxon>Bacteria</taxon>
        <taxon>Bacillati</taxon>
        <taxon>Actinomycetota</taxon>
        <taxon>Actinomycetes</taxon>
        <taxon>Motilibacterales</taxon>
        <taxon>Motilibacteraceae</taxon>
        <taxon>Motilibacter</taxon>
    </lineage>
</organism>
<dbReference type="EC" id="2.7.13.3" evidence="3"/>
<dbReference type="CDD" id="cd00082">
    <property type="entry name" value="HisKA"/>
    <property type="match status" value="1"/>
</dbReference>
<evidence type="ECO:0000256" key="11">
    <source>
        <dbReference type="SAM" id="MobiDB-lite"/>
    </source>
</evidence>
<dbReference type="EMBL" id="JAANNP010000040">
    <property type="protein sequence ID" value="NHC15600.1"/>
    <property type="molecule type" value="Genomic_DNA"/>
</dbReference>
<dbReference type="Pfam" id="PF02518">
    <property type="entry name" value="HATPase_c"/>
    <property type="match status" value="1"/>
</dbReference>
<dbReference type="SMART" id="SM00388">
    <property type="entry name" value="HisKA"/>
    <property type="match status" value="1"/>
</dbReference>
<keyword evidence="5" id="KW-0808">Transferase</keyword>
<reference evidence="15 16" key="1">
    <citation type="submission" date="2020-03" db="EMBL/GenBank/DDBJ databases">
        <title>Two novel Motilibacter sp.</title>
        <authorList>
            <person name="Liu S."/>
        </authorList>
    </citation>
    <scope>NUCLEOTIDE SEQUENCE [LARGE SCALE GENOMIC DNA]</scope>
    <source>
        <strain evidence="15 16">E257</strain>
    </source>
</reference>
<dbReference type="SMART" id="SM00304">
    <property type="entry name" value="HAMP"/>
    <property type="match status" value="1"/>
</dbReference>
<dbReference type="PRINTS" id="PR00344">
    <property type="entry name" value="BCTRLSENSOR"/>
</dbReference>
<evidence type="ECO:0000256" key="6">
    <source>
        <dbReference type="ARBA" id="ARBA00022692"/>
    </source>
</evidence>
<comment type="catalytic activity">
    <reaction evidence="1">
        <text>ATP + protein L-histidine = ADP + protein N-phospho-L-histidine.</text>
        <dbReference type="EC" id="2.7.13.3"/>
    </reaction>
</comment>
<keyword evidence="7 15" id="KW-0418">Kinase</keyword>
<evidence type="ECO:0000256" key="8">
    <source>
        <dbReference type="ARBA" id="ARBA00022989"/>
    </source>
</evidence>
<sequence>MGPVAALQQLNARTPLRVRLVAALLALVTVALVVTGFVATSLLRSSLEGRVDEQLRSDAPKVVDAFRDIGGRPGPQYSIYVVRFNQPDGAQADIILGRSPTEPDLPDVTTSQADVRDGDLFTVSTKEESGSWRATVVPLGGQYLLRTRDGDAVPVSSATVAISLGDIDDTLKRLRLIELFVGFAVLAALGLLGYFVVRSSLKPLTDVEQAAQAIAAGDLSRRVRESDPRTEVGRLSRTFNSMIAQVEAAFRSRAASEASARSSEERMRRFVGDASHELRTPLTSIRGFAELYRQGAVQERSDVDMVMRRIEDEAQRMGGLVEDMLLLARLDQQRPLERSRVHLATLAGDAVLDAGAMDPERPVALETVGDDPSPVVLGDDGRLRQVLGNLVRNALVHTPAGTPVTVRVGTTDVAGSRWALLEVRDEGPGLPPEDAARVFERFYRADSSRTRAAGGTGLGLSIVAALVAAHGGTVGVDTAPGAGATFRVLLPLAGSEGRPEIPEDEIKGLPGATAPSTLSS</sequence>
<keyword evidence="8 12" id="KW-1133">Transmembrane helix</keyword>
<feature type="region of interest" description="Disordered" evidence="11">
    <location>
        <begin position="496"/>
        <end position="520"/>
    </location>
</feature>
<dbReference type="PROSITE" id="PS50109">
    <property type="entry name" value="HIS_KIN"/>
    <property type="match status" value="1"/>
</dbReference>
<dbReference type="InterPro" id="IPR036890">
    <property type="entry name" value="HATPase_C_sf"/>
</dbReference>
<dbReference type="Gene3D" id="6.10.340.10">
    <property type="match status" value="1"/>
</dbReference>
<feature type="domain" description="HAMP" evidence="14">
    <location>
        <begin position="198"/>
        <end position="251"/>
    </location>
</feature>
<dbReference type="Pfam" id="PF00672">
    <property type="entry name" value="HAMP"/>
    <property type="match status" value="1"/>
</dbReference>
<dbReference type="InterPro" id="IPR003594">
    <property type="entry name" value="HATPase_dom"/>
</dbReference>
<dbReference type="Proteomes" id="UP000800981">
    <property type="component" value="Unassembled WGS sequence"/>
</dbReference>
<dbReference type="InterPro" id="IPR036097">
    <property type="entry name" value="HisK_dim/P_sf"/>
</dbReference>
<dbReference type="Gene3D" id="3.30.565.10">
    <property type="entry name" value="Histidine kinase-like ATPase, C-terminal domain"/>
    <property type="match status" value="1"/>
</dbReference>
<dbReference type="InterPro" id="IPR050428">
    <property type="entry name" value="TCS_sensor_his_kinase"/>
</dbReference>
<evidence type="ECO:0000313" key="16">
    <source>
        <dbReference type="Proteomes" id="UP000800981"/>
    </source>
</evidence>
<evidence type="ECO:0000256" key="12">
    <source>
        <dbReference type="SAM" id="Phobius"/>
    </source>
</evidence>
<keyword evidence="16" id="KW-1185">Reference proteome</keyword>
<evidence type="ECO:0000256" key="4">
    <source>
        <dbReference type="ARBA" id="ARBA00022553"/>
    </source>
</evidence>
<feature type="domain" description="Histidine kinase" evidence="13">
    <location>
        <begin position="273"/>
        <end position="494"/>
    </location>
</feature>
<dbReference type="SUPFAM" id="SSF47384">
    <property type="entry name" value="Homodimeric domain of signal transducing histidine kinase"/>
    <property type="match status" value="1"/>
</dbReference>
<dbReference type="SUPFAM" id="SSF158472">
    <property type="entry name" value="HAMP domain-like"/>
    <property type="match status" value="1"/>
</dbReference>
<evidence type="ECO:0000259" key="13">
    <source>
        <dbReference type="PROSITE" id="PS50109"/>
    </source>
</evidence>
<evidence type="ECO:0000313" key="15">
    <source>
        <dbReference type="EMBL" id="NHC15600.1"/>
    </source>
</evidence>
<dbReference type="SUPFAM" id="SSF55874">
    <property type="entry name" value="ATPase domain of HSP90 chaperone/DNA topoisomerase II/histidine kinase"/>
    <property type="match status" value="1"/>
</dbReference>
<evidence type="ECO:0000256" key="3">
    <source>
        <dbReference type="ARBA" id="ARBA00012438"/>
    </source>
</evidence>
<evidence type="ECO:0000256" key="9">
    <source>
        <dbReference type="ARBA" id="ARBA00023012"/>
    </source>
</evidence>
<dbReference type="InterPro" id="IPR005467">
    <property type="entry name" value="His_kinase_dom"/>
</dbReference>
<comment type="caution">
    <text evidence="15">The sequence shown here is derived from an EMBL/GenBank/DDBJ whole genome shotgun (WGS) entry which is preliminary data.</text>
</comment>
<evidence type="ECO:0000256" key="7">
    <source>
        <dbReference type="ARBA" id="ARBA00022777"/>
    </source>
</evidence>
<evidence type="ECO:0000259" key="14">
    <source>
        <dbReference type="PROSITE" id="PS50885"/>
    </source>
</evidence>
<dbReference type="CDD" id="cd06225">
    <property type="entry name" value="HAMP"/>
    <property type="match status" value="1"/>
</dbReference>
<name>A0ABX0H0V2_9ACTN</name>
<dbReference type="InterPro" id="IPR003660">
    <property type="entry name" value="HAMP_dom"/>
</dbReference>
<dbReference type="CDD" id="cd00075">
    <property type="entry name" value="HATPase"/>
    <property type="match status" value="1"/>
</dbReference>
<evidence type="ECO:0000256" key="2">
    <source>
        <dbReference type="ARBA" id="ARBA00004236"/>
    </source>
</evidence>
<dbReference type="Gene3D" id="1.10.287.130">
    <property type="match status" value="1"/>
</dbReference>
<keyword evidence="10 12" id="KW-0472">Membrane</keyword>
<evidence type="ECO:0000256" key="10">
    <source>
        <dbReference type="ARBA" id="ARBA00023136"/>
    </source>
</evidence>
<feature type="compositionally biased region" description="Basic and acidic residues" evidence="11">
    <location>
        <begin position="497"/>
        <end position="507"/>
    </location>
</feature>
<proteinExistence type="predicted"/>
<evidence type="ECO:0000256" key="1">
    <source>
        <dbReference type="ARBA" id="ARBA00000085"/>
    </source>
</evidence>
<evidence type="ECO:0000256" key="5">
    <source>
        <dbReference type="ARBA" id="ARBA00022679"/>
    </source>
</evidence>
<accession>A0ABX0H0V2</accession>
<dbReference type="Pfam" id="PF00512">
    <property type="entry name" value="HisKA"/>
    <property type="match status" value="1"/>
</dbReference>
<protein>
    <recommendedName>
        <fullName evidence="3">histidine kinase</fullName>
        <ecNumber evidence="3">2.7.13.3</ecNumber>
    </recommendedName>
</protein>
<feature type="transmembrane region" description="Helical" evidence="12">
    <location>
        <begin position="176"/>
        <end position="197"/>
    </location>
</feature>